<evidence type="ECO:0000256" key="4">
    <source>
        <dbReference type="ARBA" id="ARBA00022989"/>
    </source>
</evidence>
<dbReference type="STRING" id="1156394.T0RDL4"/>
<evidence type="ECO:0000256" key="5">
    <source>
        <dbReference type="ARBA" id="ARBA00023136"/>
    </source>
</evidence>
<dbReference type="GO" id="GO:0016020">
    <property type="term" value="C:membrane"/>
    <property type="evidence" value="ECO:0007669"/>
    <property type="project" value="UniProtKB-SubCell"/>
</dbReference>
<proteinExistence type="predicted"/>
<keyword evidence="4 6" id="KW-1133">Transmembrane helix</keyword>
<dbReference type="Proteomes" id="UP000030762">
    <property type="component" value="Unassembled WGS sequence"/>
</dbReference>
<dbReference type="InParanoid" id="T0RDL4"/>
<dbReference type="VEuPathDB" id="FungiDB:SDRG_11930"/>
<dbReference type="GeneID" id="19952657"/>
<dbReference type="GO" id="GO:0035673">
    <property type="term" value="F:oligopeptide transmembrane transporter activity"/>
    <property type="evidence" value="ECO:0007669"/>
    <property type="project" value="InterPro"/>
</dbReference>
<feature type="transmembrane region" description="Helical" evidence="6">
    <location>
        <begin position="75"/>
        <end position="94"/>
    </location>
</feature>
<keyword evidence="8" id="KW-1185">Reference proteome</keyword>
<comment type="subcellular location">
    <subcellularLocation>
        <location evidence="1">Membrane</location>
        <topology evidence="1">Multi-pass membrane protein</topology>
    </subcellularLocation>
</comment>
<name>T0RDL4_SAPDV</name>
<keyword evidence="5 6" id="KW-0472">Membrane</keyword>
<keyword evidence="3 6" id="KW-0812">Transmembrane</keyword>
<feature type="transmembrane region" description="Helical" evidence="6">
    <location>
        <begin position="114"/>
        <end position="142"/>
    </location>
</feature>
<dbReference type="RefSeq" id="XP_008616206.1">
    <property type="nucleotide sequence ID" value="XM_008617984.1"/>
</dbReference>
<dbReference type="Pfam" id="PF03169">
    <property type="entry name" value="OPT"/>
    <property type="match status" value="1"/>
</dbReference>
<organism evidence="7 8">
    <name type="scientific">Saprolegnia diclina (strain VS20)</name>
    <dbReference type="NCBI Taxonomy" id="1156394"/>
    <lineage>
        <taxon>Eukaryota</taxon>
        <taxon>Sar</taxon>
        <taxon>Stramenopiles</taxon>
        <taxon>Oomycota</taxon>
        <taxon>Saprolegniomycetes</taxon>
        <taxon>Saprolegniales</taxon>
        <taxon>Saprolegniaceae</taxon>
        <taxon>Saprolegnia</taxon>
    </lineage>
</organism>
<dbReference type="PANTHER" id="PTHR31645">
    <property type="entry name" value="OLIGOPEPTIDE TRANSPORTER YGL114W-RELATED"/>
    <property type="match status" value="1"/>
</dbReference>
<keyword evidence="2" id="KW-0813">Transport</keyword>
<evidence type="ECO:0000313" key="7">
    <source>
        <dbReference type="EMBL" id="EQC30353.1"/>
    </source>
</evidence>
<dbReference type="InterPro" id="IPR004813">
    <property type="entry name" value="OPT"/>
</dbReference>
<evidence type="ECO:0000256" key="3">
    <source>
        <dbReference type="ARBA" id="ARBA00022692"/>
    </source>
</evidence>
<dbReference type="PROSITE" id="PS51257">
    <property type="entry name" value="PROKAR_LIPOPROTEIN"/>
    <property type="match status" value="1"/>
</dbReference>
<evidence type="ECO:0000256" key="2">
    <source>
        <dbReference type="ARBA" id="ARBA00022448"/>
    </source>
</evidence>
<protein>
    <submittedName>
        <fullName evidence="7">Uncharacterized protein</fullName>
    </submittedName>
</protein>
<dbReference type="AlphaFoldDB" id="T0RDL4"/>
<accession>T0RDL4</accession>
<gene>
    <name evidence="7" type="ORF">SDRG_11930</name>
</gene>
<dbReference type="OrthoDB" id="627262at2759"/>
<evidence type="ECO:0000313" key="8">
    <source>
        <dbReference type="Proteomes" id="UP000030762"/>
    </source>
</evidence>
<dbReference type="PANTHER" id="PTHR31645:SF0">
    <property type="entry name" value="OLIGOPEPTIDE TRANSPORTER YGL114W-RELATED"/>
    <property type="match status" value="1"/>
</dbReference>
<evidence type="ECO:0000256" key="1">
    <source>
        <dbReference type="ARBA" id="ARBA00004141"/>
    </source>
</evidence>
<feature type="transmembrane region" description="Helical" evidence="6">
    <location>
        <begin position="18"/>
        <end position="38"/>
    </location>
</feature>
<reference evidence="7 8" key="1">
    <citation type="submission" date="2012-04" db="EMBL/GenBank/DDBJ databases">
        <title>The Genome Sequence of Saprolegnia declina VS20.</title>
        <authorList>
            <consortium name="The Broad Institute Genome Sequencing Platform"/>
            <person name="Russ C."/>
            <person name="Nusbaum C."/>
            <person name="Tyler B."/>
            <person name="van West P."/>
            <person name="Dieguez-Uribeondo J."/>
            <person name="de Bruijn I."/>
            <person name="Tripathy S."/>
            <person name="Jiang R."/>
            <person name="Young S.K."/>
            <person name="Zeng Q."/>
            <person name="Gargeya S."/>
            <person name="Fitzgerald M."/>
            <person name="Haas B."/>
            <person name="Abouelleil A."/>
            <person name="Alvarado L."/>
            <person name="Arachchi H.M."/>
            <person name="Berlin A."/>
            <person name="Chapman S.B."/>
            <person name="Goldberg J."/>
            <person name="Griggs A."/>
            <person name="Gujja S."/>
            <person name="Hansen M."/>
            <person name="Howarth C."/>
            <person name="Imamovic A."/>
            <person name="Larimer J."/>
            <person name="McCowen C."/>
            <person name="Montmayeur A."/>
            <person name="Murphy C."/>
            <person name="Neiman D."/>
            <person name="Pearson M."/>
            <person name="Priest M."/>
            <person name="Roberts A."/>
            <person name="Saif S."/>
            <person name="Shea T."/>
            <person name="Sisk P."/>
            <person name="Sykes S."/>
            <person name="Wortman J."/>
            <person name="Nusbaum C."/>
            <person name="Birren B."/>
        </authorList>
    </citation>
    <scope>NUCLEOTIDE SEQUENCE [LARGE SCALE GENOMIC DNA]</scope>
    <source>
        <strain evidence="7 8">VS20</strain>
    </source>
</reference>
<dbReference type="EMBL" id="JH767176">
    <property type="protein sequence ID" value="EQC30353.1"/>
    <property type="molecule type" value="Genomic_DNA"/>
</dbReference>
<evidence type="ECO:0000256" key="6">
    <source>
        <dbReference type="SAM" id="Phobius"/>
    </source>
</evidence>
<sequence length="192" mass="20510">MQDFKTGYLVGASAKSMIVAQIFGACMSCLIVPTVWVVMNQAFTIPGDVITAPYGEIYRTLAITASVGLSGLPKYCGYFMLIGAIYTVLFNLLIDTCSESKNKVVRVIANYCPVPMAVAIGMIVPAYFGLEGMIMAAIIGYWRTVDCPGFEKAQYVLAAGMLTGEGFSVLTQIVVSIAGAEAPMKITYANAH</sequence>
<dbReference type="InterPro" id="IPR045035">
    <property type="entry name" value="YSL-like"/>
</dbReference>